<accession>A0A498H004</accession>
<feature type="domain" description="PAS" evidence="9">
    <location>
        <begin position="236"/>
        <end position="282"/>
    </location>
</feature>
<dbReference type="NCBIfam" id="TIGR00229">
    <property type="entry name" value="sensory_box"/>
    <property type="match status" value="1"/>
</dbReference>
<dbReference type="InterPro" id="IPR036890">
    <property type="entry name" value="HATPase_C_sf"/>
</dbReference>
<keyword evidence="2" id="KW-0808">Transferase</keyword>
<dbReference type="Proteomes" id="UP000290932">
    <property type="component" value="Unassembled WGS sequence"/>
</dbReference>
<dbReference type="PANTHER" id="PTHR43065">
    <property type="entry name" value="SENSOR HISTIDINE KINASE"/>
    <property type="match status" value="1"/>
</dbReference>
<gene>
    <name evidence="10" type="ORF">ABH15_08000</name>
</gene>
<dbReference type="CDD" id="cd00130">
    <property type="entry name" value="PAS"/>
    <property type="match status" value="1"/>
</dbReference>
<feature type="transmembrane region" description="Helical" evidence="7">
    <location>
        <begin position="179"/>
        <end position="200"/>
    </location>
</feature>
<dbReference type="GO" id="GO:0006355">
    <property type="term" value="P:regulation of DNA-templated transcription"/>
    <property type="evidence" value="ECO:0007669"/>
    <property type="project" value="InterPro"/>
</dbReference>
<dbReference type="GO" id="GO:0005524">
    <property type="term" value="F:ATP binding"/>
    <property type="evidence" value="ECO:0007669"/>
    <property type="project" value="UniProtKB-KW"/>
</dbReference>
<keyword evidence="4 10" id="KW-0418">Kinase</keyword>
<comment type="caution">
    <text evidence="10">The sequence shown here is derived from an EMBL/GenBank/DDBJ whole genome shotgun (WGS) entry which is preliminary data.</text>
</comment>
<dbReference type="Pfam" id="PF02518">
    <property type="entry name" value="HATPase_c"/>
    <property type="match status" value="1"/>
</dbReference>
<feature type="transmembrane region" description="Helical" evidence="7">
    <location>
        <begin position="206"/>
        <end position="226"/>
    </location>
</feature>
<dbReference type="InterPro" id="IPR003594">
    <property type="entry name" value="HATPase_dom"/>
</dbReference>
<dbReference type="GO" id="GO:0000160">
    <property type="term" value="P:phosphorelay signal transduction system"/>
    <property type="evidence" value="ECO:0007669"/>
    <property type="project" value="UniProtKB-KW"/>
</dbReference>
<dbReference type="OrthoDB" id="8127at2157"/>
<feature type="transmembrane region" description="Helical" evidence="7">
    <location>
        <begin position="64"/>
        <end position="88"/>
    </location>
</feature>
<dbReference type="EMBL" id="LHQS01000002">
    <property type="protein sequence ID" value="RXE56112.1"/>
    <property type="molecule type" value="Genomic_DNA"/>
</dbReference>
<dbReference type="SMART" id="SM00387">
    <property type="entry name" value="HATPase_c"/>
    <property type="match status" value="1"/>
</dbReference>
<feature type="transmembrane region" description="Helical" evidence="7">
    <location>
        <begin position="144"/>
        <end position="167"/>
    </location>
</feature>
<feature type="domain" description="Histidine kinase" evidence="8">
    <location>
        <begin position="367"/>
        <end position="564"/>
    </location>
</feature>
<evidence type="ECO:0000259" key="9">
    <source>
        <dbReference type="PROSITE" id="PS50112"/>
    </source>
</evidence>
<dbReference type="InterPro" id="IPR004358">
    <property type="entry name" value="Sig_transdc_His_kin-like_C"/>
</dbReference>
<keyword evidence="7" id="KW-0472">Membrane</keyword>
<dbReference type="InterPro" id="IPR035965">
    <property type="entry name" value="PAS-like_dom_sf"/>
</dbReference>
<feature type="transmembrane region" description="Helical" evidence="7">
    <location>
        <begin position="6"/>
        <end position="26"/>
    </location>
</feature>
<dbReference type="Gene3D" id="3.30.565.10">
    <property type="entry name" value="Histidine kinase-like ATPase, C-terminal domain"/>
    <property type="match status" value="1"/>
</dbReference>
<dbReference type="Pfam" id="PF00989">
    <property type="entry name" value="PAS"/>
    <property type="match status" value="1"/>
</dbReference>
<keyword evidence="6" id="KW-0902">Two-component regulatory system</keyword>
<dbReference type="GO" id="GO:0016301">
    <property type="term" value="F:kinase activity"/>
    <property type="evidence" value="ECO:0007669"/>
    <property type="project" value="UniProtKB-KW"/>
</dbReference>
<keyword evidence="1" id="KW-0597">Phosphoprotein</keyword>
<proteinExistence type="predicted"/>
<feature type="transmembrane region" description="Helical" evidence="7">
    <location>
        <begin position="38"/>
        <end position="58"/>
    </location>
</feature>
<dbReference type="Gene3D" id="3.30.450.20">
    <property type="entry name" value="PAS domain"/>
    <property type="match status" value="1"/>
</dbReference>
<reference evidence="10 11" key="1">
    <citation type="journal article" date="2015" name="Int. J. Syst. Evol. Microbiol.">
        <title>Methanoculleus taiwanensis sp. nov., a methanogen isolated from deep marine sediment at the deformation front area near Taiwan.</title>
        <authorList>
            <person name="Weng C.Y."/>
            <person name="Chen S.C."/>
            <person name="Lai M.C."/>
            <person name="Wu S.Y."/>
            <person name="Lin S."/>
            <person name="Yang T.F."/>
            <person name="Chen P.C."/>
        </authorList>
    </citation>
    <scope>NUCLEOTIDE SEQUENCE [LARGE SCALE GENOMIC DNA]</scope>
    <source>
        <strain evidence="10 11">CYW4</strain>
    </source>
</reference>
<evidence type="ECO:0000256" key="4">
    <source>
        <dbReference type="ARBA" id="ARBA00022777"/>
    </source>
</evidence>
<keyword evidence="3" id="KW-0547">Nucleotide-binding</keyword>
<evidence type="ECO:0000256" key="5">
    <source>
        <dbReference type="ARBA" id="ARBA00022840"/>
    </source>
</evidence>
<dbReference type="AlphaFoldDB" id="A0A498H004"/>
<evidence type="ECO:0000256" key="7">
    <source>
        <dbReference type="SAM" id="Phobius"/>
    </source>
</evidence>
<dbReference type="SUPFAM" id="SSF55874">
    <property type="entry name" value="ATPase domain of HSP90 chaperone/DNA topoisomerase II/histidine kinase"/>
    <property type="match status" value="1"/>
</dbReference>
<feature type="transmembrane region" description="Helical" evidence="7">
    <location>
        <begin position="100"/>
        <end position="124"/>
    </location>
</feature>
<evidence type="ECO:0000313" key="11">
    <source>
        <dbReference type="Proteomes" id="UP000290932"/>
    </source>
</evidence>
<dbReference type="InterPro" id="IPR000014">
    <property type="entry name" value="PAS"/>
</dbReference>
<keyword evidence="7" id="KW-1133">Transmembrane helix</keyword>
<evidence type="ECO:0000256" key="2">
    <source>
        <dbReference type="ARBA" id="ARBA00022679"/>
    </source>
</evidence>
<dbReference type="PROSITE" id="PS50109">
    <property type="entry name" value="HIS_KIN"/>
    <property type="match status" value="1"/>
</dbReference>
<evidence type="ECO:0000259" key="8">
    <source>
        <dbReference type="PROSITE" id="PS50109"/>
    </source>
</evidence>
<dbReference type="SUPFAM" id="SSF55785">
    <property type="entry name" value="PYP-like sensor domain (PAS domain)"/>
    <property type="match status" value="1"/>
</dbReference>
<organism evidence="10 11">
    <name type="scientific">Methanoculleus taiwanensis</name>
    <dbReference type="NCBI Taxonomy" id="1550565"/>
    <lineage>
        <taxon>Archaea</taxon>
        <taxon>Methanobacteriati</taxon>
        <taxon>Methanobacteriota</taxon>
        <taxon>Stenosarchaea group</taxon>
        <taxon>Methanomicrobia</taxon>
        <taxon>Methanomicrobiales</taxon>
        <taxon>Methanomicrobiaceae</taxon>
        <taxon>Methanoculleus</taxon>
    </lineage>
</organism>
<dbReference type="InterPro" id="IPR013767">
    <property type="entry name" value="PAS_fold"/>
</dbReference>
<dbReference type="InterPro" id="IPR005467">
    <property type="entry name" value="His_kinase_dom"/>
</dbReference>
<keyword evidence="7" id="KW-0812">Transmembrane</keyword>
<dbReference type="PROSITE" id="PS50112">
    <property type="entry name" value="PAS"/>
    <property type="match status" value="1"/>
</dbReference>
<evidence type="ECO:0000256" key="6">
    <source>
        <dbReference type="ARBA" id="ARBA00023012"/>
    </source>
</evidence>
<evidence type="ECO:0000256" key="1">
    <source>
        <dbReference type="ARBA" id="ARBA00022553"/>
    </source>
</evidence>
<dbReference type="Pfam" id="PF16927">
    <property type="entry name" value="HisKA_7TM"/>
    <property type="match status" value="1"/>
</dbReference>
<dbReference type="InterPro" id="IPR031621">
    <property type="entry name" value="HisKA_7TM"/>
</dbReference>
<evidence type="ECO:0000256" key="3">
    <source>
        <dbReference type="ARBA" id="ARBA00022741"/>
    </source>
</evidence>
<evidence type="ECO:0000313" key="10">
    <source>
        <dbReference type="EMBL" id="RXE56112.1"/>
    </source>
</evidence>
<keyword evidence="5" id="KW-0067">ATP-binding</keyword>
<name>A0A498H004_9EURY</name>
<protein>
    <submittedName>
        <fullName evidence="10">Histidine kinase</fullName>
    </submittedName>
</protein>
<keyword evidence="11" id="KW-1185">Reference proteome</keyword>
<sequence length="575" mass="63007">MVVFTFLVIFCLVSALITYGLGVFVFAKNPSSTVNRLFLATMLAATYWALGEFFIWQATGYDEVWFWLKASAFWPLVAALTAHFILAFTGHPLAKEKKTWHLLIALYLPALLIALVEILTGQIYTVGYEPGTGYVYLPVSASPAYQIEAIYVTLVMVTAAYISITAWRRAQPGKIRRQNRLVGIGIATVIGFGFLSGILLPAYRIYTPNLVFIGIVIFSLLIVYAVHKYGLFVLSPETAVPDIIRTMPDGLVLADMDGRIITTNRAAAEIFGIAESDLPGRSVGTLIPETAYASIRATITEQGRLSDREALLEGKEETYVSIAGSLVKDPDAEPVGIVLIIRDITGRKASERALRIAGEKISLLTRLTRHDIGNLLTALSWYLTLLQEDRASPAGDAYLSSSIDLVGKITRHLQFSRDYQEIGLHQPIWQPLESLITQAVDDLPLDSVSITSRVMPVEIYTDPLSVKVIYNLLENALRHGDGLTEIRIATEEERDGSLIVAFEDNGAGIGDAEKEKIFRYGYGKNTGLGLAFSRDILSITGIGIAETGTAGRGARFELQVPSRAWRPLGEADKGA</sequence>
<dbReference type="PRINTS" id="PR00344">
    <property type="entry name" value="BCTRLSENSOR"/>
</dbReference>
<dbReference type="SMART" id="SM00091">
    <property type="entry name" value="PAS"/>
    <property type="match status" value="1"/>
</dbReference>